<feature type="domain" description="Methylcytosine dioxygenase TET1-3 oxygenase" evidence="13">
    <location>
        <begin position="914"/>
        <end position="1480"/>
    </location>
</feature>
<comment type="catalytic activity">
    <reaction evidence="10 11">
        <text>a 5-hydroxymethyl-2'-deoxycytidine in DNA + 2-oxoglutarate + O2 = a 5-formyl-2'-deoxycytidine in DNA + succinate + CO2 + H2O</text>
        <dbReference type="Rhea" id="RHEA:53828"/>
        <dbReference type="Rhea" id="RHEA-COMP:13315"/>
        <dbReference type="Rhea" id="RHEA-COMP:13656"/>
        <dbReference type="ChEBI" id="CHEBI:15377"/>
        <dbReference type="ChEBI" id="CHEBI:15379"/>
        <dbReference type="ChEBI" id="CHEBI:16526"/>
        <dbReference type="ChEBI" id="CHEBI:16810"/>
        <dbReference type="ChEBI" id="CHEBI:30031"/>
        <dbReference type="ChEBI" id="CHEBI:136731"/>
        <dbReference type="ChEBI" id="CHEBI:137731"/>
        <dbReference type="EC" id="1.14.11.80"/>
    </reaction>
</comment>
<dbReference type="GO" id="GO:0045944">
    <property type="term" value="P:positive regulation of transcription by RNA polymerase II"/>
    <property type="evidence" value="ECO:0007669"/>
    <property type="project" value="TreeGrafter"/>
</dbReference>
<dbReference type="PANTHER" id="PTHR23358:SF6">
    <property type="entry name" value="METHYLCYTOSINE DIOXYGENASE TET"/>
    <property type="match status" value="1"/>
</dbReference>
<evidence type="ECO:0000256" key="6">
    <source>
        <dbReference type="ARBA" id="ARBA00022964"/>
    </source>
</evidence>
<keyword evidence="7 11" id="KW-0560">Oxidoreductase</keyword>
<dbReference type="SMART" id="SM01333">
    <property type="entry name" value="Tet_JBP"/>
    <property type="match status" value="1"/>
</dbReference>
<comment type="catalytic activity">
    <reaction evidence="11">
        <text>a 5-methyl-2'-deoxycytidine in DNA + 2-oxoglutarate + O2 = a 5-hydroxymethyl-2'-deoxycytidine in DNA + succinate + CO2</text>
        <dbReference type="Rhea" id="RHEA:52636"/>
        <dbReference type="Rhea" id="RHEA-COMP:11370"/>
        <dbReference type="Rhea" id="RHEA-COMP:13315"/>
        <dbReference type="ChEBI" id="CHEBI:15379"/>
        <dbReference type="ChEBI" id="CHEBI:16526"/>
        <dbReference type="ChEBI" id="CHEBI:16810"/>
        <dbReference type="ChEBI" id="CHEBI:30031"/>
        <dbReference type="ChEBI" id="CHEBI:85454"/>
        <dbReference type="ChEBI" id="CHEBI:136731"/>
        <dbReference type="EC" id="1.14.11.80"/>
    </reaction>
</comment>
<dbReference type="PANTHER" id="PTHR23358">
    <property type="entry name" value="METHYLCYTOSINE DIOXYGENASE TET"/>
    <property type="match status" value="1"/>
</dbReference>
<keyword evidence="5 11" id="KW-0862">Zinc</keyword>
<feature type="compositionally biased region" description="Polar residues" evidence="12">
    <location>
        <begin position="1124"/>
        <end position="1148"/>
    </location>
</feature>
<comment type="similarity">
    <text evidence="2 11">Belongs to the TET family.</text>
</comment>
<proteinExistence type="inferred from homology"/>
<feature type="region of interest" description="Disordered" evidence="12">
    <location>
        <begin position="1320"/>
        <end position="1405"/>
    </location>
</feature>
<comment type="subcellular location">
    <subcellularLocation>
        <location evidence="1">Chromosome</location>
    </subcellularLocation>
</comment>
<dbReference type="EMBL" id="NEDP02003775">
    <property type="protein sequence ID" value="OWF47800.1"/>
    <property type="molecule type" value="Genomic_DNA"/>
</dbReference>
<comment type="caution">
    <text evidence="14">The sequence shown here is derived from an EMBL/GenBank/DDBJ whole genome shotgun (WGS) entry which is preliminary data.</text>
</comment>
<feature type="region of interest" description="Disordered" evidence="12">
    <location>
        <begin position="1234"/>
        <end position="1308"/>
    </location>
</feature>
<feature type="compositionally biased region" description="Low complexity" evidence="12">
    <location>
        <begin position="1235"/>
        <end position="1246"/>
    </location>
</feature>
<comment type="cofactor">
    <cofactor evidence="11">
        <name>Zn(2+)</name>
        <dbReference type="ChEBI" id="CHEBI:29105"/>
    </cofactor>
    <text evidence="11">The zinc ions have a structural role.</text>
</comment>
<dbReference type="GO" id="GO:0005634">
    <property type="term" value="C:nucleus"/>
    <property type="evidence" value="ECO:0007669"/>
    <property type="project" value="UniProtKB-UniRule"/>
</dbReference>
<evidence type="ECO:0000256" key="4">
    <source>
        <dbReference type="ARBA" id="ARBA00022723"/>
    </source>
</evidence>
<feature type="compositionally biased region" description="Polar residues" evidence="12">
    <location>
        <begin position="469"/>
        <end position="485"/>
    </location>
</feature>
<feature type="compositionally biased region" description="Polar residues" evidence="12">
    <location>
        <begin position="1256"/>
        <end position="1274"/>
    </location>
</feature>
<evidence type="ECO:0000256" key="7">
    <source>
        <dbReference type="ARBA" id="ARBA00023002"/>
    </source>
</evidence>
<dbReference type="Proteomes" id="UP000242188">
    <property type="component" value="Unassembled WGS sequence"/>
</dbReference>
<feature type="compositionally biased region" description="Polar residues" evidence="12">
    <location>
        <begin position="1292"/>
        <end position="1307"/>
    </location>
</feature>
<keyword evidence="6 11" id="KW-0223">Dioxygenase</keyword>
<dbReference type="CDD" id="cd18892">
    <property type="entry name" value="TET"/>
    <property type="match status" value="1"/>
</dbReference>
<feature type="region of interest" description="Disordered" evidence="12">
    <location>
        <begin position="360"/>
        <end position="489"/>
    </location>
</feature>
<keyword evidence="3" id="KW-0158">Chromosome</keyword>
<name>A0A210QGC2_MIZYE</name>
<evidence type="ECO:0000256" key="12">
    <source>
        <dbReference type="SAM" id="MobiDB-lite"/>
    </source>
</evidence>
<sequence>MDDGRVRADGGWAMGQEQFPYPGAAYNPLGSALTPPNKDVLVSSYSSLGSAHGPPNKDVSAIPGMSSFNARIPGGKEGYPAYDVGQGYFGAHRPGAGPGVQGYSVPSTSPGLPAVPKPRAGMMPQGWDQFGPGGIGPGVMPGMFGQPDSQNNEKSPYPGKNYQTTCSSEGTGKFMFNKDHRANGSDPIKQKTAATHFQEFPSYPFERNKISPNSAQGLVNFHGHHQINGHLPTGTGFHGNMFSDKGQELGSRSGIMDPKRAMTPNGIDKKVHPYPVQMPFKASSEFLLSTKQHSSNELPDGLYKKSQMNSPNIESHNNRLNHGMGYPNPFYPAPPYMDPFLMKKYDSDFLNHEVKNGMHKVENDPIMPKPKRRKVKLVDGENAGLVPKKKKSKEPRKEKLAPPQLPSIEHCLGAELGVGEQSRNTEGLSPEIDDPVNSKTSPKDVDTLFNPKSHVNDGNLLNYPGRSDNIPQYSLTGGNHASPSGNYDPLKFIESLRKDESSKKLDDGRSTPCCNNCEKLGMRYSPLCSNKLRTLSPEFSSLLDVHESSGGVKNQQPSLMSRLSPSCTVTSCSVRSVSSLSQDSAISKLPSPSVSDCKKTEQLFQGQDQKNLHLDQRNVISDIKCQLSDQKLFTSDQKLLSRTIGVSDNIEQNVYKKEDLGYKDSKMEFGGLDEMSREAEKENCLDSSHMNGVSDMRTSCDDSGTSPADGVKMDHLAWAADQVQKLKDTVLGTNEEDDLMERLRKNIKISIPKCGCKGPDYIPSEEEEGPYYTQLGAARSIQAVREMMEKRTGVTGKAIRIEKIRYTGREGKSTQGCPIAKWIIRRSNKEEKYLCVVRQRMGHFCDSACIVMVIVAWEGIPSEMADNTYNYLTSSLTKYGFETERRCGTNDRKTCACQGINLRRRGASFSFGCSWSMYFNGCKFARSREARKFKLKDTSQEVELEETLQKLATVVAPVYQQVAPSAYHNQIQFEKNGAECRLGNEEGRPFSGVTACVDFCAHSHKDLHNMNNGSTVVLTLTKHRGLEKPDDEQLHVLPLYVMDLEDEHGNREKQLEKIRNGSLECLQVYPMEMRLRSTPLTPSRKKKGKKDKNSPGPGRKRGPKPAFGSNSSTPQGPGKDPPLGNSQESNQSLSDMYFNSQNSKSSDAGNGAAQKPNSFPGEKDGVKAPGPNPRDLLAGKSFISYEDMMSLSSEPGFANLYESFWSYFYSYGTFPPPSFLNSWNINKDKLPQVTNSSSINASNNIAQGHCDLQPRPGQQNELDLSKSGSQQGLETTFRGLKQEGHLHDNRGQRSCPSTPLAKQSSSPLDLLSEAVSMRTKQFDDDPHKHPSIQRPNSTGSFPSNLPHNNQYKGDNSTTPHSQSFQSMPYANQQHSTMTGAGPNVPPSNMAGVPNMGGFAMPFPTQENPDSAVLDPTVVKCEMEYNENAFTDPSVGGVAIALSHGAVLFEVAKRELHATTGLRNPDRSAPTRISLVFYQHKNLNFAHHGFYEYERKMETMRQKRLEKLKEEATGISVDLPDLPIKNGATTVNGKKKKMKKSEKVDIMETSAAQYKYMWEVPIGMSESRTTDSVITRWIDPQPMVTGPYQRWV</sequence>
<comment type="catalytic activity">
    <reaction evidence="9 11">
        <text>a 5-formyl-2'-deoxycytidine in DNA + 2-oxoglutarate + O2 = a 5-carboxyl-2'-deoxycytidine in DNA + succinate + CO2 + H(+)</text>
        <dbReference type="Rhea" id="RHEA:53832"/>
        <dbReference type="Rhea" id="RHEA-COMP:13656"/>
        <dbReference type="Rhea" id="RHEA-COMP:13657"/>
        <dbReference type="ChEBI" id="CHEBI:15378"/>
        <dbReference type="ChEBI" id="CHEBI:15379"/>
        <dbReference type="ChEBI" id="CHEBI:16526"/>
        <dbReference type="ChEBI" id="CHEBI:16810"/>
        <dbReference type="ChEBI" id="CHEBI:30031"/>
        <dbReference type="ChEBI" id="CHEBI:137731"/>
        <dbReference type="ChEBI" id="CHEBI:137732"/>
        <dbReference type="EC" id="1.14.11.80"/>
    </reaction>
</comment>
<accession>A0A210QGC2</accession>
<feature type="compositionally biased region" description="Polar residues" evidence="12">
    <location>
        <begin position="1333"/>
        <end position="1378"/>
    </location>
</feature>
<dbReference type="GO" id="GO:0005694">
    <property type="term" value="C:chromosome"/>
    <property type="evidence" value="ECO:0007669"/>
    <property type="project" value="UniProtKB-SubCell"/>
</dbReference>
<evidence type="ECO:0000313" key="14">
    <source>
        <dbReference type="EMBL" id="OWF47800.1"/>
    </source>
</evidence>
<dbReference type="GO" id="GO:0141166">
    <property type="term" value="P:chromosomal 5-methylcytosine DNA demethylation pathway"/>
    <property type="evidence" value="ECO:0007669"/>
    <property type="project" value="UniProtKB-UniRule"/>
</dbReference>
<evidence type="ECO:0000259" key="13">
    <source>
        <dbReference type="SMART" id="SM01333"/>
    </source>
</evidence>
<evidence type="ECO:0000256" key="10">
    <source>
        <dbReference type="ARBA" id="ARBA00049431"/>
    </source>
</evidence>
<reference evidence="14 15" key="1">
    <citation type="journal article" date="2017" name="Nat. Ecol. Evol.">
        <title>Scallop genome provides insights into evolution of bilaterian karyotype and development.</title>
        <authorList>
            <person name="Wang S."/>
            <person name="Zhang J."/>
            <person name="Jiao W."/>
            <person name="Li J."/>
            <person name="Xun X."/>
            <person name="Sun Y."/>
            <person name="Guo X."/>
            <person name="Huan P."/>
            <person name="Dong B."/>
            <person name="Zhang L."/>
            <person name="Hu X."/>
            <person name="Sun X."/>
            <person name="Wang J."/>
            <person name="Zhao C."/>
            <person name="Wang Y."/>
            <person name="Wang D."/>
            <person name="Huang X."/>
            <person name="Wang R."/>
            <person name="Lv J."/>
            <person name="Li Y."/>
            <person name="Zhang Z."/>
            <person name="Liu B."/>
            <person name="Lu W."/>
            <person name="Hui Y."/>
            <person name="Liang J."/>
            <person name="Zhou Z."/>
            <person name="Hou R."/>
            <person name="Li X."/>
            <person name="Liu Y."/>
            <person name="Li H."/>
            <person name="Ning X."/>
            <person name="Lin Y."/>
            <person name="Zhao L."/>
            <person name="Xing Q."/>
            <person name="Dou J."/>
            <person name="Li Y."/>
            <person name="Mao J."/>
            <person name="Guo H."/>
            <person name="Dou H."/>
            <person name="Li T."/>
            <person name="Mu C."/>
            <person name="Jiang W."/>
            <person name="Fu Q."/>
            <person name="Fu X."/>
            <person name="Miao Y."/>
            <person name="Liu J."/>
            <person name="Yu Q."/>
            <person name="Li R."/>
            <person name="Liao H."/>
            <person name="Li X."/>
            <person name="Kong Y."/>
            <person name="Jiang Z."/>
            <person name="Chourrout D."/>
            <person name="Li R."/>
            <person name="Bao Z."/>
        </authorList>
    </citation>
    <scope>NUCLEOTIDE SEQUENCE [LARGE SCALE GENOMIC DNA]</scope>
    <source>
        <strain evidence="14 15">PY_sf001</strain>
    </source>
</reference>
<keyword evidence="15" id="KW-1185">Reference proteome</keyword>
<dbReference type="OrthoDB" id="8854879at2759"/>
<keyword evidence="8 11" id="KW-0408">Iron</keyword>
<dbReference type="GO" id="GO:0008270">
    <property type="term" value="F:zinc ion binding"/>
    <property type="evidence" value="ECO:0007669"/>
    <property type="project" value="UniProtKB-UniRule"/>
</dbReference>
<evidence type="ECO:0000256" key="3">
    <source>
        <dbReference type="ARBA" id="ARBA00022454"/>
    </source>
</evidence>
<dbReference type="InterPro" id="IPR046942">
    <property type="entry name" value="TET_oxygenase"/>
</dbReference>
<dbReference type="STRING" id="6573.A0A210QGC2"/>
<dbReference type="GO" id="GO:0040029">
    <property type="term" value="P:epigenetic regulation of gene expression"/>
    <property type="evidence" value="ECO:0007669"/>
    <property type="project" value="InterPro"/>
</dbReference>
<comment type="cofactor">
    <cofactor evidence="11">
        <name>Fe(2+)</name>
        <dbReference type="ChEBI" id="CHEBI:29033"/>
    </cofactor>
    <text evidence="11">Binds 1 Fe(2+) ion per subunit.</text>
</comment>
<dbReference type="InterPro" id="IPR040175">
    <property type="entry name" value="TET1/2/3"/>
</dbReference>
<dbReference type="GO" id="GO:0070579">
    <property type="term" value="F:DNA 5-methylcytosine dioxygenase activity"/>
    <property type="evidence" value="ECO:0007669"/>
    <property type="project" value="UniProtKB-UniRule"/>
</dbReference>
<evidence type="ECO:0000256" key="2">
    <source>
        <dbReference type="ARBA" id="ARBA00007502"/>
    </source>
</evidence>
<protein>
    <recommendedName>
        <fullName evidence="11">Methylcytosine dioxygenase TET</fullName>
        <ecNumber evidence="11">1.14.11.80</ecNumber>
    </recommendedName>
</protein>
<keyword evidence="4 11" id="KW-0479">Metal-binding</keyword>
<evidence type="ECO:0000313" key="15">
    <source>
        <dbReference type="Proteomes" id="UP000242188"/>
    </source>
</evidence>
<evidence type="ECO:0000256" key="1">
    <source>
        <dbReference type="ARBA" id="ARBA00004286"/>
    </source>
</evidence>
<gene>
    <name evidence="14" type="ORF">KP79_PYT06192</name>
</gene>
<dbReference type="InterPro" id="IPR024779">
    <property type="entry name" value="2OGFeDO_JBP1/TET_oxygenase_dom"/>
</dbReference>
<evidence type="ECO:0000256" key="11">
    <source>
        <dbReference type="RuleBase" id="RU367064"/>
    </source>
</evidence>
<dbReference type="Pfam" id="PF12851">
    <property type="entry name" value="Tet_JBP"/>
    <property type="match status" value="1"/>
</dbReference>
<feature type="region of interest" description="Disordered" evidence="12">
    <location>
        <begin position="1074"/>
        <end position="1174"/>
    </location>
</feature>
<evidence type="ECO:0000256" key="8">
    <source>
        <dbReference type="ARBA" id="ARBA00023004"/>
    </source>
</evidence>
<dbReference type="EC" id="1.14.11.80" evidence="11"/>
<comment type="function">
    <text evidence="11">Dioxygenase that catalyzes the conversion of the modified genomic base 5-methylcytosine (5mC) into 5-hydroxymethylcytosine (5hmC) and plays a key role in epigenetic chromatin reprogramming during embryonic development.</text>
</comment>
<feature type="compositionally biased region" description="Basic and acidic residues" evidence="12">
    <location>
        <begin position="1280"/>
        <end position="1291"/>
    </location>
</feature>
<evidence type="ECO:0000256" key="9">
    <source>
        <dbReference type="ARBA" id="ARBA00047840"/>
    </source>
</evidence>
<organism evidence="14 15">
    <name type="scientific">Mizuhopecten yessoensis</name>
    <name type="common">Japanese scallop</name>
    <name type="synonym">Patinopecten yessoensis</name>
    <dbReference type="NCBI Taxonomy" id="6573"/>
    <lineage>
        <taxon>Eukaryota</taxon>
        <taxon>Metazoa</taxon>
        <taxon>Spiralia</taxon>
        <taxon>Lophotrochozoa</taxon>
        <taxon>Mollusca</taxon>
        <taxon>Bivalvia</taxon>
        <taxon>Autobranchia</taxon>
        <taxon>Pteriomorphia</taxon>
        <taxon>Pectinida</taxon>
        <taxon>Pectinoidea</taxon>
        <taxon>Pectinidae</taxon>
        <taxon>Mizuhopecten</taxon>
    </lineage>
</organism>
<evidence type="ECO:0000256" key="5">
    <source>
        <dbReference type="ARBA" id="ARBA00022833"/>
    </source>
</evidence>